<sequence>VNIICKLFDFARIDDFFQLVKICPFSMLHSAAQSASVSSSSSFIPELFEILRSRGVWVLSHVEFARFLHSNVASDGLRFVAFCQKTYQKALLCTFLQNPEQSGVSRLASAINRRNLPQIRQLRGFSRFLDVTDFDLHQSFQFVPQKDFLTELQKLDKKCCQFYVLHNLRFLLRKRFQVENELLKTNKLKMLSHLCFSLQLNAFWLKFNLDRLFKTSETAFQLKTVGFAIQTLNNLEVENVQKLGEMLFSKKVSCVLDLFGCEFWVKRYNEKEAFGDEKVELQGKKAEETANAALQWRPHDMILQLEREAEVGEM</sequence>
<dbReference type="EMBL" id="GDID01007860">
    <property type="protein sequence ID" value="JAP88746.1"/>
    <property type="molecule type" value="Transcribed_RNA"/>
</dbReference>
<name>A0A146JZ26_9EUKA</name>
<gene>
    <name evidence="1" type="ORF">TPC1_31759</name>
</gene>
<protein>
    <submittedName>
        <fullName evidence="1">Uncharacterized protein</fullName>
    </submittedName>
</protein>
<organism evidence="1">
    <name type="scientific">Trepomonas sp. PC1</name>
    <dbReference type="NCBI Taxonomy" id="1076344"/>
    <lineage>
        <taxon>Eukaryota</taxon>
        <taxon>Metamonada</taxon>
        <taxon>Diplomonadida</taxon>
        <taxon>Hexamitidae</taxon>
        <taxon>Hexamitinae</taxon>
        <taxon>Trepomonas</taxon>
    </lineage>
</organism>
<proteinExistence type="predicted"/>
<dbReference type="AlphaFoldDB" id="A0A146JZ26"/>
<accession>A0A146JZ26</accession>
<reference evidence="1" key="1">
    <citation type="submission" date="2015-07" db="EMBL/GenBank/DDBJ databases">
        <title>Adaptation to a free-living lifestyle via gene acquisitions in the diplomonad Trepomonas sp. PC1.</title>
        <authorList>
            <person name="Xu F."/>
            <person name="Jerlstrom-Hultqvist J."/>
            <person name="Kolisko M."/>
            <person name="Simpson A.G.B."/>
            <person name="Roger A.J."/>
            <person name="Svard S.G."/>
            <person name="Andersson J.O."/>
        </authorList>
    </citation>
    <scope>NUCLEOTIDE SEQUENCE</scope>
    <source>
        <strain evidence="1">PC1</strain>
    </source>
</reference>
<evidence type="ECO:0000313" key="1">
    <source>
        <dbReference type="EMBL" id="JAP88746.1"/>
    </source>
</evidence>
<feature type="non-terminal residue" evidence="1">
    <location>
        <position position="1"/>
    </location>
</feature>